<dbReference type="AlphaFoldDB" id="A0A5C8UW37"/>
<dbReference type="SUPFAM" id="SSF51695">
    <property type="entry name" value="PLC-like phosphodiesterases"/>
    <property type="match status" value="1"/>
</dbReference>
<dbReference type="GO" id="GO:0006629">
    <property type="term" value="P:lipid metabolic process"/>
    <property type="evidence" value="ECO:0007669"/>
    <property type="project" value="InterPro"/>
</dbReference>
<proteinExistence type="predicted"/>
<accession>A0A5C8UW37</accession>
<evidence type="ECO:0000259" key="1">
    <source>
        <dbReference type="PROSITE" id="PS51704"/>
    </source>
</evidence>
<dbReference type="InterPro" id="IPR017946">
    <property type="entry name" value="PLC-like_Pdiesterase_TIM-brl"/>
</dbReference>
<dbReference type="PROSITE" id="PS51704">
    <property type="entry name" value="GP_PDE"/>
    <property type="match status" value="1"/>
</dbReference>
<dbReference type="RefSeq" id="WP_147782097.1">
    <property type="nucleotide sequence ID" value="NZ_VRMG01000004.1"/>
</dbReference>
<dbReference type="PANTHER" id="PTHR46211">
    <property type="entry name" value="GLYCEROPHOSPHORYL DIESTER PHOSPHODIESTERASE"/>
    <property type="match status" value="1"/>
</dbReference>
<dbReference type="Proteomes" id="UP000321379">
    <property type="component" value="Unassembled WGS sequence"/>
</dbReference>
<reference evidence="2 3" key="1">
    <citation type="submission" date="2019-08" db="EMBL/GenBank/DDBJ databases">
        <title>Bacterial whole genome sequence for Glaciihabitans sp. CHu50b-6-2.</title>
        <authorList>
            <person name="Jin L."/>
        </authorList>
    </citation>
    <scope>NUCLEOTIDE SEQUENCE [LARGE SCALE GENOMIC DNA]</scope>
    <source>
        <strain evidence="2 3">CHu50b-6-2</strain>
    </source>
</reference>
<dbReference type="Pfam" id="PF03009">
    <property type="entry name" value="GDPD"/>
    <property type="match status" value="1"/>
</dbReference>
<comment type="caution">
    <text evidence="2">The sequence shown here is derived from an EMBL/GenBank/DDBJ whole genome shotgun (WGS) entry which is preliminary data.</text>
</comment>
<keyword evidence="3" id="KW-1185">Reference proteome</keyword>
<evidence type="ECO:0000313" key="2">
    <source>
        <dbReference type="EMBL" id="TXN31847.1"/>
    </source>
</evidence>
<dbReference type="InterPro" id="IPR030395">
    <property type="entry name" value="GP_PDE_dom"/>
</dbReference>
<sequence length="270" mass="28484">MARRPPRRSRGDGGAATSEYFASAPPRILAHRGLALAAPENTLLAFLSALALGLTHLETDVQVSRDGVAVLAHDVDLARLVGRASRISDLTVAELKLIDLGAGQTFATLAEALDTFPEACFNIDLKAPGSVGPAVAAILAADATPRVLVTSFSESRRRAAIRELPGVATSASAATMILALAAAKLGVRPLVRRALAAVHAVQVPEAMLGIRVVTPRTIRAFHDAGVEVHVWTVNEASDIERLLDLGVDGIVTDRSDLALQIVKKRLIIRE</sequence>
<dbReference type="GO" id="GO:0008081">
    <property type="term" value="F:phosphoric diester hydrolase activity"/>
    <property type="evidence" value="ECO:0007669"/>
    <property type="project" value="InterPro"/>
</dbReference>
<organism evidence="2 3">
    <name type="scientific">Lacisediminihabitans profunda</name>
    <dbReference type="NCBI Taxonomy" id="2594790"/>
    <lineage>
        <taxon>Bacteria</taxon>
        <taxon>Bacillati</taxon>
        <taxon>Actinomycetota</taxon>
        <taxon>Actinomycetes</taxon>
        <taxon>Micrococcales</taxon>
        <taxon>Microbacteriaceae</taxon>
        <taxon>Lacisediminihabitans</taxon>
    </lineage>
</organism>
<dbReference type="EMBL" id="VRMG01000004">
    <property type="protein sequence ID" value="TXN31847.1"/>
    <property type="molecule type" value="Genomic_DNA"/>
</dbReference>
<evidence type="ECO:0000313" key="3">
    <source>
        <dbReference type="Proteomes" id="UP000321379"/>
    </source>
</evidence>
<protein>
    <submittedName>
        <fullName evidence="2">Glycerophosphodiester phosphodiesterase</fullName>
    </submittedName>
</protein>
<dbReference type="Gene3D" id="3.20.20.190">
    <property type="entry name" value="Phosphatidylinositol (PI) phosphodiesterase"/>
    <property type="match status" value="1"/>
</dbReference>
<name>A0A5C8UW37_9MICO</name>
<feature type="domain" description="GP-PDE" evidence="1">
    <location>
        <begin position="26"/>
        <end position="262"/>
    </location>
</feature>
<gene>
    <name evidence="2" type="ORF">FVP33_02645</name>
</gene>
<dbReference type="PANTHER" id="PTHR46211:SF14">
    <property type="entry name" value="GLYCEROPHOSPHODIESTER PHOSPHODIESTERASE"/>
    <property type="match status" value="1"/>
</dbReference>